<feature type="domain" description="Exostosin GT47" evidence="7">
    <location>
        <begin position="499"/>
        <end position="780"/>
    </location>
</feature>
<gene>
    <name evidence="8" type="ORF">Dsin_017846</name>
</gene>
<feature type="domain" description="Exostosin GT47" evidence="7">
    <location>
        <begin position="10"/>
        <end position="296"/>
    </location>
</feature>
<feature type="compositionally biased region" description="Low complexity" evidence="6">
    <location>
        <begin position="418"/>
        <end position="434"/>
    </location>
</feature>
<dbReference type="InterPro" id="IPR040911">
    <property type="entry name" value="Exostosin_GT47"/>
</dbReference>
<comment type="similarity">
    <text evidence="2">Belongs to the glycosyltransferase 47 family.</text>
</comment>
<organism evidence="8 9">
    <name type="scientific">Dipteronia sinensis</name>
    <dbReference type="NCBI Taxonomy" id="43782"/>
    <lineage>
        <taxon>Eukaryota</taxon>
        <taxon>Viridiplantae</taxon>
        <taxon>Streptophyta</taxon>
        <taxon>Embryophyta</taxon>
        <taxon>Tracheophyta</taxon>
        <taxon>Spermatophyta</taxon>
        <taxon>Magnoliopsida</taxon>
        <taxon>eudicotyledons</taxon>
        <taxon>Gunneridae</taxon>
        <taxon>Pentapetalae</taxon>
        <taxon>rosids</taxon>
        <taxon>malvids</taxon>
        <taxon>Sapindales</taxon>
        <taxon>Sapindaceae</taxon>
        <taxon>Hippocastanoideae</taxon>
        <taxon>Acereae</taxon>
        <taxon>Dipteronia</taxon>
    </lineage>
</organism>
<dbReference type="AlphaFoldDB" id="A0AAE0E7B0"/>
<keyword evidence="5" id="KW-0333">Golgi apparatus</keyword>
<keyword evidence="3" id="KW-0328">Glycosyltransferase</keyword>
<evidence type="ECO:0000256" key="5">
    <source>
        <dbReference type="ARBA" id="ARBA00023034"/>
    </source>
</evidence>
<keyword evidence="3" id="KW-0808">Transferase</keyword>
<feature type="region of interest" description="Disordered" evidence="6">
    <location>
        <begin position="402"/>
        <end position="440"/>
    </location>
</feature>
<dbReference type="GO" id="GO:0016757">
    <property type="term" value="F:glycosyltransferase activity"/>
    <property type="evidence" value="ECO:0007669"/>
    <property type="project" value="UniProtKB-KW"/>
</dbReference>
<evidence type="ECO:0000256" key="4">
    <source>
        <dbReference type="ARBA" id="ARBA00022968"/>
    </source>
</evidence>
<reference evidence="8" key="1">
    <citation type="journal article" date="2023" name="Plant J.">
        <title>Genome sequences and population genomics provide insights into the demographic history, inbreeding, and mutation load of two 'living fossil' tree species of Dipteronia.</title>
        <authorList>
            <person name="Feng Y."/>
            <person name="Comes H.P."/>
            <person name="Chen J."/>
            <person name="Zhu S."/>
            <person name="Lu R."/>
            <person name="Zhang X."/>
            <person name="Li P."/>
            <person name="Qiu J."/>
            <person name="Olsen K.M."/>
            <person name="Qiu Y."/>
        </authorList>
    </citation>
    <scope>NUCLEOTIDE SEQUENCE</scope>
    <source>
        <strain evidence="8">NBL</strain>
    </source>
</reference>
<evidence type="ECO:0000259" key="7">
    <source>
        <dbReference type="Pfam" id="PF03016"/>
    </source>
</evidence>
<dbReference type="PANTHER" id="PTHR11062:SF124">
    <property type="entry name" value="XYLOGALACTURONAN BETA-1,3-XYLOSYLTRANSFERASE"/>
    <property type="match status" value="1"/>
</dbReference>
<dbReference type="Pfam" id="PF03016">
    <property type="entry name" value="Exostosin_GT47"/>
    <property type="match status" value="2"/>
</dbReference>
<comment type="caution">
    <text evidence="8">The sequence shown here is derived from an EMBL/GenBank/DDBJ whole genome shotgun (WGS) entry which is preliminary data.</text>
</comment>
<evidence type="ECO:0000256" key="3">
    <source>
        <dbReference type="ARBA" id="ARBA00022676"/>
    </source>
</evidence>
<protein>
    <recommendedName>
        <fullName evidence="7">Exostosin GT47 domain-containing protein</fullName>
    </recommendedName>
</protein>
<keyword evidence="4" id="KW-0812">Transmembrane</keyword>
<name>A0AAE0E7B0_9ROSI</name>
<keyword evidence="4" id="KW-0735">Signal-anchor</keyword>
<accession>A0AAE0E7B0</accession>
<dbReference type="PANTHER" id="PTHR11062">
    <property type="entry name" value="EXOSTOSIN HEPARAN SULFATE GLYCOSYLTRANSFERASE -RELATED"/>
    <property type="match status" value="1"/>
</dbReference>
<evidence type="ECO:0000313" key="9">
    <source>
        <dbReference type="Proteomes" id="UP001281410"/>
    </source>
</evidence>
<evidence type="ECO:0000256" key="2">
    <source>
        <dbReference type="ARBA" id="ARBA00010271"/>
    </source>
</evidence>
<sequence>MIIRSHLEMMKRFKIWIYKEGEHPLIHIGPMNNIYAIEGQFIDEMESSNNPFKANHPDEAHAFFLPFSVANVIHYVYHPITTVKEYSRERLKRLLVDYITILARKYPYWNRGNGSDHFMVSCHDWAPEVSIDNPELFNNFMRVLCNANISEGFQPQRDVSMPEVYLPFGRLGPPFMGRTPENRPILAFFAGRAHGHIRKLLFNHWKDKDKEVQVYEKLPRAQNYTDLMGQSKFCLSPSGFEVASPREVEAIYAGCVPVIISDNYSLPFSDVLDWSQFSIHIPSEKIPEIKTILKSVSENRYLKMHERVKKVQRHFVLNRPAKPFDVIHMVLHSVWLRRLNFRLPTHVKTMATEFINRPTKLSVVPILLLLSMFLLSHFYDPNKLNTNFFSLSTTYNNSHFQTDPESLQVLSPPPALSPAPNSTSTGGTATTLTSRPNKINKNSSSLERIENDLASARAAIQEAVRLRNYSSNKEEESYIPRGPIYRNAYAFHQSHTEMMKRFKIWAYREGERPMVHNGPMKHIYAIEGQFIDELERGLSPFMAHHPDEAHVFFVPISVAYIVEYIYLPITTYDRERLVRIFTDYLSVVANKYPYWNRSTGADHFMVSCHDWAPQVSRDNPEFYKNFIRALCNANTTERFHPIKDISLPEYNLPPGKLTPPHISRSSHDRPILAFFAGGPHGDIRKILLEHWKDKESEVQVHEYLPKGQNYMKLMSQSKFCLCPSGFEVASPRLVESINVGCVPVIISDHYVLPFSDVLDWSQFSIQIPTKKIPEIKSILKGVSNKKYLKMLKKVMQVKRHFELNRPAKPFDVLHMVLHSVWLRRLNVREGELPLVHGGPVNNFYGIECQFIDEMESRNSKSIDRHPDEAHAFLLQSANLPLF</sequence>
<evidence type="ECO:0000256" key="6">
    <source>
        <dbReference type="SAM" id="MobiDB-lite"/>
    </source>
</evidence>
<dbReference type="GO" id="GO:0000139">
    <property type="term" value="C:Golgi membrane"/>
    <property type="evidence" value="ECO:0007669"/>
    <property type="project" value="UniProtKB-SubCell"/>
</dbReference>
<comment type="subcellular location">
    <subcellularLocation>
        <location evidence="1">Golgi apparatus membrane</location>
        <topology evidence="1">Single-pass type II membrane protein</topology>
    </subcellularLocation>
</comment>
<dbReference type="InterPro" id="IPR004263">
    <property type="entry name" value="Exostosin"/>
</dbReference>
<proteinExistence type="inferred from homology"/>
<evidence type="ECO:0000256" key="1">
    <source>
        <dbReference type="ARBA" id="ARBA00004323"/>
    </source>
</evidence>
<dbReference type="EMBL" id="JANJYJ010000005">
    <property type="protein sequence ID" value="KAK3213140.1"/>
    <property type="molecule type" value="Genomic_DNA"/>
</dbReference>
<keyword evidence="9" id="KW-1185">Reference proteome</keyword>
<evidence type="ECO:0000313" key="8">
    <source>
        <dbReference type="EMBL" id="KAK3213140.1"/>
    </source>
</evidence>
<dbReference type="Proteomes" id="UP001281410">
    <property type="component" value="Unassembled WGS sequence"/>
</dbReference>